<dbReference type="EMBL" id="HBIO01008161">
    <property type="protein sequence ID" value="CAE0461366.1"/>
    <property type="molecule type" value="Transcribed_RNA"/>
</dbReference>
<name>A0A7S3Q021_9STRA</name>
<protein>
    <submittedName>
        <fullName evidence="1">Uncharacterized protein</fullName>
    </submittedName>
</protein>
<reference evidence="1" key="1">
    <citation type="submission" date="2021-01" db="EMBL/GenBank/DDBJ databases">
        <authorList>
            <person name="Corre E."/>
            <person name="Pelletier E."/>
            <person name="Niang G."/>
            <person name="Scheremetjew M."/>
            <person name="Finn R."/>
            <person name="Kale V."/>
            <person name="Holt S."/>
            <person name="Cochrane G."/>
            <person name="Meng A."/>
            <person name="Brown T."/>
            <person name="Cohen L."/>
        </authorList>
    </citation>
    <scope>NUCLEOTIDE SEQUENCE</scope>
    <source>
        <strain evidence="1">MM31A-1</strain>
    </source>
</reference>
<gene>
    <name evidence="1" type="ORF">CDEB00056_LOCUS6207</name>
</gene>
<evidence type="ECO:0000313" key="1">
    <source>
        <dbReference type="EMBL" id="CAE0461366.1"/>
    </source>
</evidence>
<organism evidence="1">
    <name type="scientific">Chaetoceros debilis</name>
    <dbReference type="NCBI Taxonomy" id="122233"/>
    <lineage>
        <taxon>Eukaryota</taxon>
        <taxon>Sar</taxon>
        <taxon>Stramenopiles</taxon>
        <taxon>Ochrophyta</taxon>
        <taxon>Bacillariophyta</taxon>
        <taxon>Coscinodiscophyceae</taxon>
        <taxon>Chaetocerotophycidae</taxon>
        <taxon>Chaetocerotales</taxon>
        <taxon>Chaetocerotaceae</taxon>
        <taxon>Chaetoceros</taxon>
    </lineage>
</organism>
<sequence>MKIGMRFTSKIQVFIPFIRDNEISSILQSRGGASRSSMRALATAPSDTPASTIMPSLPTLAILTITAFALAELLSFCGIFLDEEGVEAKRKARGFWDKHVNSSGDAFDSVDSIIIDLENWWHRHRTKRGGILRLDTWKTRVNLILDTFGTFGYLRSIQLLPSKHQFAIGCAIGMSFQKMSLIAIKTAFVAYVSSEMAYNFRTEKSDSHNEDSESERERYKKKDQFYKHRKKFIPDDAHSEFDDITISLKKGLDEKSADICTNLERFRHFTRRKVDEFKTLMSEPQRTTWEDNVIVGIAFGIFVKWLLNNEQ</sequence>
<dbReference type="AlphaFoldDB" id="A0A7S3Q021"/>
<accession>A0A7S3Q021</accession>
<proteinExistence type="predicted"/>